<keyword evidence="4" id="KW-0645">Protease</keyword>
<dbReference type="PROSITE" id="PS50157">
    <property type="entry name" value="ZINC_FINGER_C2H2_2"/>
    <property type="match status" value="4"/>
</dbReference>
<dbReference type="GO" id="GO:0016579">
    <property type="term" value="P:protein deubiquitination"/>
    <property type="evidence" value="ECO:0007669"/>
    <property type="project" value="InterPro"/>
</dbReference>
<feature type="compositionally biased region" description="Basic residues" evidence="13">
    <location>
        <begin position="993"/>
        <end position="1003"/>
    </location>
</feature>
<dbReference type="AlphaFoldDB" id="A0A1J8RC13"/>
<feature type="domain" description="C2H2-type" evidence="14">
    <location>
        <begin position="4"/>
        <end position="31"/>
    </location>
</feature>
<dbReference type="SUPFAM" id="SSF57667">
    <property type="entry name" value="beta-beta-alpha zinc fingers"/>
    <property type="match status" value="2"/>
</dbReference>
<dbReference type="FunFam" id="3.30.160.60:FF:000671">
    <property type="entry name" value="Zinc finger protein 26"/>
    <property type="match status" value="1"/>
</dbReference>
<feature type="compositionally biased region" description="Low complexity" evidence="13">
    <location>
        <begin position="442"/>
        <end position="451"/>
    </location>
</feature>
<dbReference type="Gene3D" id="3.30.160.60">
    <property type="entry name" value="Classic Zinc Finger"/>
    <property type="match status" value="3"/>
</dbReference>
<dbReference type="STRING" id="180088.A0A1J8RC13"/>
<dbReference type="EC" id="3.4.19.12" evidence="3"/>
<evidence type="ECO:0000256" key="10">
    <source>
        <dbReference type="ARBA" id="ARBA00022807"/>
    </source>
</evidence>
<keyword evidence="10" id="KW-0788">Thiol protease</keyword>
<comment type="caution">
    <text evidence="16">The sequence shown here is derived from an EMBL/GenBank/DDBJ whole genome shotgun (WGS) entry which is preliminary data.</text>
</comment>
<dbReference type="PROSITE" id="PS00972">
    <property type="entry name" value="USP_1"/>
    <property type="match status" value="1"/>
</dbReference>
<keyword evidence="17" id="KW-1185">Reference proteome</keyword>
<evidence type="ECO:0000259" key="14">
    <source>
        <dbReference type="PROSITE" id="PS50157"/>
    </source>
</evidence>
<dbReference type="GO" id="GO:0005634">
    <property type="term" value="C:nucleus"/>
    <property type="evidence" value="ECO:0007669"/>
    <property type="project" value="TreeGrafter"/>
</dbReference>
<evidence type="ECO:0000256" key="9">
    <source>
        <dbReference type="ARBA" id="ARBA00022801"/>
    </source>
</evidence>
<dbReference type="InterPro" id="IPR050164">
    <property type="entry name" value="Peptidase_C19"/>
</dbReference>
<evidence type="ECO:0000256" key="3">
    <source>
        <dbReference type="ARBA" id="ARBA00012759"/>
    </source>
</evidence>
<evidence type="ECO:0000256" key="2">
    <source>
        <dbReference type="ARBA" id="ARBA00009085"/>
    </source>
</evidence>
<keyword evidence="7 12" id="KW-0863">Zinc-finger</keyword>
<feature type="region of interest" description="Disordered" evidence="13">
    <location>
        <begin position="427"/>
        <end position="453"/>
    </location>
</feature>
<reference evidence="16 17" key="1">
    <citation type="submission" date="2016-03" db="EMBL/GenBank/DDBJ databases">
        <title>Comparative genomics of the ectomycorrhizal sister species Rhizopogon vinicolor and Rhizopogon vesiculosus (Basidiomycota: Boletales) reveals a divergence of the mating type B locus.</title>
        <authorList>
            <person name="Mujic A.B."/>
            <person name="Kuo A."/>
            <person name="Tritt A."/>
            <person name="Lipzen A."/>
            <person name="Chen C."/>
            <person name="Johnson J."/>
            <person name="Sharma A."/>
            <person name="Barry K."/>
            <person name="Grigoriev I.V."/>
            <person name="Spatafora J.W."/>
        </authorList>
    </citation>
    <scope>NUCLEOTIDE SEQUENCE [LARGE SCALE GENOMIC DNA]</scope>
    <source>
        <strain evidence="16 17">AM-OR11-056</strain>
    </source>
</reference>
<accession>A0A1J8RC13</accession>
<feature type="compositionally biased region" description="Polar residues" evidence="13">
    <location>
        <begin position="950"/>
        <end position="962"/>
    </location>
</feature>
<evidence type="ECO:0000256" key="4">
    <source>
        <dbReference type="ARBA" id="ARBA00022670"/>
    </source>
</evidence>
<dbReference type="Pfam" id="PF00096">
    <property type="entry name" value="zf-C2H2"/>
    <property type="match status" value="2"/>
</dbReference>
<dbReference type="Pfam" id="PF00443">
    <property type="entry name" value="UCH"/>
    <property type="match status" value="1"/>
</dbReference>
<evidence type="ECO:0000256" key="7">
    <source>
        <dbReference type="ARBA" id="ARBA00022771"/>
    </source>
</evidence>
<dbReference type="GO" id="GO:0006508">
    <property type="term" value="P:proteolysis"/>
    <property type="evidence" value="ECO:0007669"/>
    <property type="project" value="UniProtKB-KW"/>
</dbReference>
<dbReference type="GO" id="GO:0008270">
    <property type="term" value="F:zinc ion binding"/>
    <property type="evidence" value="ECO:0007669"/>
    <property type="project" value="UniProtKB-KW"/>
</dbReference>
<keyword evidence="6" id="KW-0677">Repeat</keyword>
<dbReference type="GO" id="GO:0005829">
    <property type="term" value="C:cytosol"/>
    <property type="evidence" value="ECO:0007669"/>
    <property type="project" value="TreeGrafter"/>
</dbReference>
<dbReference type="Gene3D" id="3.90.70.10">
    <property type="entry name" value="Cysteine proteinases"/>
    <property type="match status" value="1"/>
</dbReference>
<dbReference type="SUPFAM" id="SSF54001">
    <property type="entry name" value="Cysteine proteinases"/>
    <property type="match status" value="1"/>
</dbReference>
<dbReference type="PANTHER" id="PTHR24006:SF758">
    <property type="entry name" value="UBIQUITIN CARBOXYL-TERMINAL HYDROLASE 36"/>
    <property type="match status" value="1"/>
</dbReference>
<dbReference type="InterPro" id="IPR028889">
    <property type="entry name" value="USP"/>
</dbReference>
<feature type="domain" description="C2H2-type" evidence="14">
    <location>
        <begin position="91"/>
        <end position="115"/>
    </location>
</feature>
<gene>
    <name evidence="16" type="ORF">AZE42_00435</name>
</gene>
<dbReference type="PROSITE" id="PS00028">
    <property type="entry name" value="ZINC_FINGER_C2H2_1"/>
    <property type="match status" value="4"/>
</dbReference>
<evidence type="ECO:0000256" key="11">
    <source>
        <dbReference type="ARBA" id="ARBA00022833"/>
    </source>
</evidence>
<evidence type="ECO:0000256" key="1">
    <source>
        <dbReference type="ARBA" id="ARBA00000707"/>
    </source>
</evidence>
<keyword evidence="5" id="KW-0479">Metal-binding</keyword>
<dbReference type="InterPro" id="IPR036236">
    <property type="entry name" value="Znf_C2H2_sf"/>
</dbReference>
<dbReference type="InterPro" id="IPR018200">
    <property type="entry name" value="USP_CS"/>
</dbReference>
<organism evidence="16 17">
    <name type="scientific">Rhizopogon vesiculosus</name>
    <dbReference type="NCBI Taxonomy" id="180088"/>
    <lineage>
        <taxon>Eukaryota</taxon>
        <taxon>Fungi</taxon>
        <taxon>Dikarya</taxon>
        <taxon>Basidiomycota</taxon>
        <taxon>Agaricomycotina</taxon>
        <taxon>Agaricomycetes</taxon>
        <taxon>Agaricomycetidae</taxon>
        <taxon>Boletales</taxon>
        <taxon>Suillineae</taxon>
        <taxon>Rhizopogonaceae</taxon>
        <taxon>Rhizopogon</taxon>
    </lineage>
</organism>
<dbReference type="InterPro" id="IPR001394">
    <property type="entry name" value="Peptidase_C19_UCH"/>
</dbReference>
<sequence length="1043" mass="114674">MSTWSCSSCSKIFSRKGDLTRHQLLHTGIKPHKCEVCDREFAQYSGLKTHRNTHTKAKPYTCGIGTCTKAFSDPSSCTRHRKETHRREGAYKCLLPECGTRIKRRSAYAAHMKKHGIDIRTLDLDAITSSANKSNSQETDFHFLPPYVPDAPYCPPSKMGTEPTLLNCAAPAPTPMSNYQMQLPQYGGNSGVTDGMYAYGWPSVLGTGRSIPSLVPAPSMSPFPPSYIDNYLDNVFDNGYLQSDVMFSRLPPAYSSVSPSLPPLLDGFMDSLGSRMRSLSSSPASSSSSALDDPLDFAFLGQDVPHQYLLISQGPTRLGVSGVSPFLQSILLNHCSAGHRWLHLRSFIRVRSRAGSFSSTKRNMLASPLYPTSSFAPQLASDDHSQFRPARDIEAFNSLLPPPIEFVEGSSSGTLAVAEGKYEPINATPKASKNNVHEHTRTPSTPLTSPSKQLISSSAKRGSLFTGVLDFSWPWPGHNIGNGLHNTGNTCFLNSALQCLLHTPPLVNVLMAHSKSDPCRVRGGFCMSCNLRQVMLDSHQKKHPSTPFFIVSKLHLIAKHMRKGRQEDSHEFLRYAIDALQKSCLAGYPPKIDPKLAETSWVHKIFGGRLRSRVTCKECHYNSDTFDSMLDVSLDIYGTNSVRDAFRKFVAVDCLKGSDKYKCEKCKKPVVAEKRFTIHDAPAVLTIHLKRFSPLGRKIGHFVHYDEHITLKPFMSEGQFGPTYSLYGVICHAGGGPNSGHYYAMVRGVNGMWYEMNDDSVSLHRGIPMSLKNAYMLFYIREKGQSLEAAISRPSMTPRNIVAGMKKRKALDSEDDGGDDLGVKTTRPFIGPLLPSPMGNDAEVHKKPKTDDRDPQAESIKKKIEAASKVPGPSTALTSLSQYNDDDDDDSGSPLVTPVDLKPPSSTTESVTAASSSPPCPPTSPPPRNSSAAASTSSISSVQSNNTPSLGISPSTFYASSNKNDKKRKSPDYDDDEHTPQKHYARVPLHTPSSKHGHNRRKSSFGGGAVNPYGRLAGSNTLSRSENWRPMQQYGRKRKKMLM</sequence>
<protein>
    <recommendedName>
        <fullName evidence="3">ubiquitinyl hydrolase 1</fullName>
        <ecNumber evidence="3">3.4.19.12</ecNumber>
    </recommendedName>
</protein>
<feature type="domain" description="C2H2-type" evidence="14">
    <location>
        <begin position="32"/>
        <end position="59"/>
    </location>
</feature>
<evidence type="ECO:0000256" key="8">
    <source>
        <dbReference type="ARBA" id="ARBA00022786"/>
    </source>
</evidence>
<feature type="compositionally biased region" description="Pro residues" evidence="13">
    <location>
        <begin position="918"/>
        <end position="928"/>
    </location>
</feature>
<feature type="region of interest" description="Disordered" evidence="13">
    <location>
        <begin position="805"/>
        <end position="1043"/>
    </location>
</feature>
<keyword evidence="8" id="KW-0833">Ubl conjugation pathway</keyword>
<dbReference type="InterPro" id="IPR013087">
    <property type="entry name" value="Znf_C2H2_type"/>
</dbReference>
<dbReference type="FunFam" id="3.90.70.10:FF:000119">
    <property type="entry name" value="Ubiquitin specific peptidase 36"/>
    <property type="match status" value="1"/>
</dbReference>
<evidence type="ECO:0000256" key="13">
    <source>
        <dbReference type="SAM" id="MobiDB-lite"/>
    </source>
</evidence>
<dbReference type="Proteomes" id="UP000183567">
    <property type="component" value="Unassembled WGS sequence"/>
</dbReference>
<feature type="compositionally biased region" description="Low complexity" evidence="13">
    <location>
        <begin position="903"/>
        <end position="917"/>
    </location>
</feature>
<dbReference type="OrthoDB" id="420187at2759"/>
<evidence type="ECO:0000256" key="6">
    <source>
        <dbReference type="ARBA" id="ARBA00022737"/>
    </source>
</evidence>
<evidence type="ECO:0000313" key="16">
    <source>
        <dbReference type="EMBL" id="OJA19306.1"/>
    </source>
</evidence>
<feature type="domain" description="C2H2-type" evidence="14">
    <location>
        <begin position="60"/>
        <end position="90"/>
    </location>
</feature>
<dbReference type="SMART" id="SM00355">
    <property type="entry name" value="ZnF_C2H2"/>
    <property type="match status" value="4"/>
</dbReference>
<evidence type="ECO:0000313" key="17">
    <source>
        <dbReference type="Proteomes" id="UP000183567"/>
    </source>
</evidence>
<keyword evidence="9" id="KW-0378">Hydrolase</keyword>
<dbReference type="GO" id="GO:0004843">
    <property type="term" value="F:cysteine-type deubiquitinase activity"/>
    <property type="evidence" value="ECO:0007669"/>
    <property type="project" value="UniProtKB-EC"/>
</dbReference>
<proteinExistence type="inferred from homology"/>
<feature type="domain" description="USP" evidence="15">
    <location>
        <begin position="482"/>
        <end position="782"/>
    </location>
</feature>
<dbReference type="PROSITE" id="PS50235">
    <property type="entry name" value="USP_3"/>
    <property type="match status" value="1"/>
</dbReference>
<dbReference type="InterPro" id="IPR038765">
    <property type="entry name" value="Papain-like_cys_pep_sf"/>
</dbReference>
<dbReference type="PANTHER" id="PTHR24006">
    <property type="entry name" value="UBIQUITIN CARBOXYL-TERMINAL HYDROLASE"/>
    <property type="match status" value="1"/>
</dbReference>
<evidence type="ECO:0000259" key="15">
    <source>
        <dbReference type="PROSITE" id="PS50235"/>
    </source>
</evidence>
<evidence type="ECO:0000256" key="12">
    <source>
        <dbReference type="PROSITE-ProRule" id="PRU00042"/>
    </source>
</evidence>
<comment type="catalytic activity">
    <reaction evidence="1">
        <text>Thiol-dependent hydrolysis of ester, thioester, amide, peptide and isopeptide bonds formed by the C-terminal Gly of ubiquitin (a 76-residue protein attached to proteins as an intracellular targeting signal).</text>
        <dbReference type="EC" id="3.4.19.12"/>
    </reaction>
</comment>
<name>A0A1J8RC13_9AGAM</name>
<feature type="compositionally biased region" description="Low complexity" evidence="13">
    <location>
        <begin position="929"/>
        <end position="949"/>
    </location>
</feature>
<dbReference type="EMBL" id="LVVM01001096">
    <property type="protein sequence ID" value="OJA19306.1"/>
    <property type="molecule type" value="Genomic_DNA"/>
</dbReference>
<keyword evidence="11" id="KW-0862">Zinc</keyword>
<feature type="compositionally biased region" description="Basic and acidic residues" evidence="13">
    <location>
        <begin position="842"/>
        <end position="866"/>
    </location>
</feature>
<dbReference type="PROSITE" id="PS00973">
    <property type="entry name" value="USP_2"/>
    <property type="match status" value="1"/>
</dbReference>
<comment type="similarity">
    <text evidence="2">Belongs to the peptidase C19 family.</text>
</comment>
<evidence type="ECO:0000256" key="5">
    <source>
        <dbReference type="ARBA" id="ARBA00022723"/>
    </source>
</evidence>